<evidence type="ECO:0000256" key="2">
    <source>
        <dbReference type="SAM" id="Phobius"/>
    </source>
</evidence>
<keyword evidence="2" id="KW-0812">Transmembrane</keyword>
<feature type="compositionally biased region" description="Pro residues" evidence="1">
    <location>
        <begin position="217"/>
        <end position="226"/>
    </location>
</feature>
<sequence>MVLIGVANWIQIAVACAQDNFVLIIDQGPDLLDSGTALSNASAIVSIISNTVIAIVIAGRIWWILSEVGSRIGKGVSDDYRAIVALILESGLLYPFTQLLSFVFDRNLASDESGTYTPIVLSIIPVLVAGIAPTLIIIRSVLGKTIETVDQLILTMLEERKSAAPRARGGITPFDSDMSVPPVPPPKQLLGNPAERVRGEAGAQEQHASIAMSEANRPPPSYFTLA</sequence>
<dbReference type="EMBL" id="JBAHYK010000289">
    <property type="protein sequence ID" value="KAL0575614.1"/>
    <property type="molecule type" value="Genomic_DNA"/>
</dbReference>
<name>A0ABR3FK97_9AGAR</name>
<feature type="transmembrane region" description="Helical" evidence="2">
    <location>
        <begin position="41"/>
        <end position="63"/>
    </location>
</feature>
<dbReference type="Proteomes" id="UP001465976">
    <property type="component" value="Unassembled WGS sequence"/>
</dbReference>
<feature type="transmembrane region" description="Helical" evidence="2">
    <location>
        <begin position="116"/>
        <end position="138"/>
    </location>
</feature>
<feature type="transmembrane region" description="Helical" evidence="2">
    <location>
        <begin position="83"/>
        <end position="104"/>
    </location>
</feature>
<reference evidence="3 4" key="1">
    <citation type="submission" date="2024-02" db="EMBL/GenBank/DDBJ databases">
        <title>A draft genome for the cacao thread blight pathogen Marasmius crinis-equi.</title>
        <authorList>
            <person name="Cohen S.P."/>
            <person name="Baruah I.K."/>
            <person name="Amoako-Attah I."/>
            <person name="Bukari Y."/>
            <person name="Meinhardt L.W."/>
            <person name="Bailey B.A."/>
        </authorList>
    </citation>
    <scope>NUCLEOTIDE SEQUENCE [LARGE SCALE GENOMIC DNA]</scope>
    <source>
        <strain evidence="3 4">GH-76</strain>
    </source>
</reference>
<keyword evidence="4" id="KW-1185">Reference proteome</keyword>
<organism evidence="3 4">
    <name type="scientific">Marasmius crinis-equi</name>
    <dbReference type="NCBI Taxonomy" id="585013"/>
    <lineage>
        <taxon>Eukaryota</taxon>
        <taxon>Fungi</taxon>
        <taxon>Dikarya</taxon>
        <taxon>Basidiomycota</taxon>
        <taxon>Agaricomycotina</taxon>
        <taxon>Agaricomycetes</taxon>
        <taxon>Agaricomycetidae</taxon>
        <taxon>Agaricales</taxon>
        <taxon>Marasmiineae</taxon>
        <taxon>Marasmiaceae</taxon>
        <taxon>Marasmius</taxon>
    </lineage>
</organism>
<evidence type="ECO:0000313" key="3">
    <source>
        <dbReference type="EMBL" id="KAL0575614.1"/>
    </source>
</evidence>
<gene>
    <name evidence="3" type="ORF">V5O48_006361</name>
</gene>
<evidence type="ECO:0000256" key="1">
    <source>
        <dbReference type="SAM" id="MobiDB-lite"/>
    </source>
</evidence>
<keyword evidence="2" id="KW-0472">Membrane</keyword>
<evidence type="ECO:0000313" key="4">
    <source>
        <dbReference type="Proteomes" id="UP001465976"/>
    </source>
</evidence>
<proteinExistence type="predicted"/>
<protein>
    <submittedName>
        <fullName evidence="3">Uncharacterized protein</fullName>
    </submittedName>
</protein>
<keyword evidence="2" id="KW-1133">Transmembrane helix</keyword>
<accession>A0ABR3FK97</accession>
<feature type="region of interest" description="Disordered" evidence="1">
    <location>
        <begin position="170"/>
        <end position="226"/>
    </location>
</feature>
<comment type="caution">
    <text evidence="3">The sequence shown here is derived from an EMBL/GenBank/DDBJ whole genome shotgun (WGS) entry which is preliminary data.</text>
</comment>